<evidence type="ECO:0000313" key="3">
    <source>
        <dbReference type="Proteomes" id="UP000683360"/>
    </source>
</evidence>
<accession>A0A8S3TR50</accession>
<dbReference type="Proteomes" id="UP000683360">
    <property type="component" value="Unassembled WGS sequence"/>
</dbReference>
<proteinExistence type="predicted"/>
<gene>
    <name evidence="2" type="ORF">MEDL_46368</name>
</gene>
<evidence type="ECO:0000313" key="2">
    <source>
        <dbReference type="EMBL" id="CAG2233701.1"/>
    </source>
</evidence>
<name>A0A8S3TR50_MYTED</name>
<dbReference type="EMBL" id="CAJPWZ010002216">
    <property type="protein sequence ID" value="CAG2233701.1"/>
    <property type="molecule type" value="Genomic_DNA"/>
</dbReference>
<sequence>MQRLGFSKSDQSTWKNLGGLDNVISQPDIRLFKHGVFTKSSIDRNRVVAVVQVKKSRHQIDLDSSDSDGEAYTSTSSFSSMRSSNSSDSSENAPKIELLLNRAVLGQHAGELLLDLHKFVTKDCDTDKYKMTGMIVKGTMVFVTVLEISRQHYIKLAANKELEDGDKAIIYYSRPFNILNETDRNVLIESFVRLNNMQ</sequence>
<dbReference type="OrthoDB" id="6157060at2759"/>
<organism evidence="2 3">
    <name type="scientific">Mytilus edulis</name>
    <name type="common">Blue mussel</name>
    <dbReference type="NCBI Taxonomy" id="6550"/>
    <lineage>
        <taxon>Eukaryota</taxon>
        <taxon>Metazoa</taxon>
        <taxon>Spiralia</taxon>
        <taxon>Lophotrochozoa</taxon>
        <taxon>Mollusca</taxon>
        <taxon>Bivalvia</taxon>
        <taxon>Autobranchia</taxon>
        <taxon>Pteriomorphia</taxon>
        <taxon>Mytilida</taxon>
        <taxon>Mytiloidea</taxon>
        <taxon>Mytilidae</taxon>
        <taxon>Mytilinae</taxon>
        <taxon>Mytilus</taxon>
    </lineage>
</organism>
<evidence type="ECO:0000256" key="1">
    <source>
        <dbReference type="SAM" id="MobiDB-lite"/>
    </source>
</evidence>
<feature type="region of interest" description="Disordered" evidence="1">
    <location>
        <begin position="61"/>
        <end position="90"/>
    </location>
</feature>
<comment type="caution">
    <text evidence="2">The sequence shown here is derived from an EMBL/GenBank/DDBJ whole genome shotgun (WGS) entry which is preliminary data.</text>
</comment>
<protein>
    <submittedName>
        <fullName evidence="2">Uncharacterized protein</fullName>
    </submittedName>
</protein>
<dbReference type="AlphaFoldDB" id="A0A8S3TR50"/>
<feature type="compositionally biased region" description="Low complexity" evidence="1">
    <location>
        <begin position="74"/>
        <end position="90"/>
    </location>
</feature>
<reference evidence="2" key="1">
    <citation type="submission" date="2021-03" db="EMBL/GenBank/DDBJ databases">
        <authorList>
            <person name="Bekaert M."/>
        </authorList>
    </citation>
    <scope>NUCLEOTIDE SEQUENCE</scope>
</reference>
<keyword evidence="3" id="KW-1185">Reference proteome</keyword>